<sequence>MSKSYDLSDGLLNLRRWLLEYEGTGLTLSGEDVRELRKLLQPLATKARQMEHELSRHLWNEQARADLRRLAEQEDAVVAEAARPGTNLRLLSRTGVPFTDGRPRA</sequence>
<dbReference type="AlphaFoldDB" id="A0A1X7NY17"/>
<name>A0A1X7NY17_9HYPH</name>
<reference evidence="1 2" key="1">
    <citation type="submission" date="2017-04" db="EMBL/GenBank/DDBJ databases">
        <authorList>
            <person name="Afonso C.L."/>
            <person name="Miller P.J."/>
            <person name="Scott M.A."/>
            <person name="Spackman E."/>
            <person name="Goraichik I."/>
            <person name="Dimitrov K.M."/>
            <person name="Suarez D.L."/>
            <person name="Swayne D.E."/>
        </authorList>
    </citation>
    <scope>NUCLEOTIDE SEQUENCE [LARGE SCALE GENOMIC DNA]</scope>
    <source>
        <strain evidence="1 2">B5P</strain>
    </source>
</reference>
<gene>
    <name evidence="1" type="ORF">SAMN02982922_2713</name>
</gene>
<protein>
    <submittedName>
        <fullName evidence="1">Uncharacterized protein</fullName>
    </submittedName>
</protein>
<evidence type="ECO:0000313" key="1">
    <source>
        <dbReference type="EMBL" id="SMH42220.1"/>
    </source>
</evidence>
<dbReference type="Proteomes" id="UP000193083">
    <property type="component" value="Unassembled WGS sequence"/>
</dbReference>
<dbReference type="EMBL" id="FXBL01000004">
    <property type="protein sequence ID" value="SMH42220.1"/>
    <property type="molecule type" value="Genomic_DNA"/>
</dbReference>
<keyword evidence="2" id="KW-1185">Reference proteome</keyword>
<proteinExistence type="predicted"/>
<accession>A0A1X7NY17</accession>
<organism evidence="1 2">
    <name type="scientific">Mesorhizobium australicum</name>
    <dbReference type="NCBI Taxonomy" id="536018"/>
    <lineage>
        <taxon>Bacteria</taxon>
        <taxon>Pseudomonadati</taxon>
        <taxon>Pseudomonadota</taxon>
        <taxon>Alphaproteobacteria</taxon>
        <taxon>Hyphomicrobiales</taxon>
        <taxon>Phyllobacteriaceae</taxon>
        <taxon>Mesorhizobium</taxon>
    </lineage>
</organism>
<dbReference type="OrthoDB" id="8410434at2"/>
<evidence type="ECO:0000313" key="2">
    <source>
        <dbReference type="Proteomes" id="UP000193083"/>
    </source>
</evidence>
<dbReference type="RefSeq" id="WP_085464624.1">
    <property type="nucleotide sequence ID" value="NZ_FXBL01000004.1"/>
</dbReference>